<sequence length="719" mass="77167">NGAVTVTFTATDECGLTSTTTATYLIKDTEAPIVETTAGDLDRTVECSDASALTTALSLAPTATDDCSATVLNLVSDIVNQDTDCPNGYVQIRTWNFTDSCGNTSDNFTQTITVVDTTAPELILPPNVSAECSDDLSPASYGTATATDNCDDNPSVTFSDAITEGNCVGSYTITRTWSTTDACGNTFAADQIITVSDTTAPEFDQAELPENITVECNAIPEAVALTATDNCGDATVTFEETITNGNCPSNYTITRTYTATDNCGITNTHIQTITVQDTTAPTFVETLPATNIVVECNNVPEAETLTATDNCGSATVTVEDVRTDGDCDSNYTLARTWTATDACGLTTTHTQIITVQDTTAPTFTSDLPSNITVECDAIPDAETLTATDNCGDATVTSADAITNGDCPNNYIIARTWTATDACGLTTTHTQLITVQDTKAPLPTTSYDENLEVSCTDIPEIPELEFEDNCSSNSNIIVVFNETSTYQEGVFEDYQIVRTWTVRDECNNEAVYTQTLDVILDEEIFNIVAPDWCFEEGVIDMNTLIPGDINTNGTWEMIEGDTNATLTQNIFDPSTLELSLDFLPDSGGINYLFRYTTTHDGCISITEVTMNVHADCVVLPCGEKDVEISTALTPNGDAYNETFEIAGIDLCGFTYQVQIYNRWGALVFESDDYQNDWDGSSSKSAVGAAGKVPNGTYYYIIKIKDSGLPPFTGPLYIGTK</sequence>
<gene>
    <name evidence="2" type="ORF">FUA26_01645</name>
</gene>
<dbReference type="Gene3D" id="2.60.40.10">
    <property type="entry name" value="Immunoglobulins"/>
    <property type="match status" value="2"/>
</dbReference>
<accession>A0A5C7B252</accession>
<dbReference type="Pfam" id="PF13585">
    <property type="entry name" value="CHU_C"/>
    <property type="match status" value="1"/>
</dbReference>
<organism evidence="2 3">
    <name type="scientific">Seonamhaeicola algicola</name>
    <dbReference type="NCBI Taxonomy" id="1719036"/>
    <lineage>
        <taxon>Bacteria</taxon>
        <taxon>Pseudomonadati</taxon>
        <taxon>Bacteroidota</taxon>
        <taxon>Flavobacteriia</taxon>
        <taxon>Flavobacteriales</taxon>
        <taxon>Flavobacteriaceae</taxon>
    </lineage>
</organism>
<keyword evidence="3" id="KW-1185">Reference proteome</keyword>
<reference evidence="3" key="1">
    <citation type="submission" date="2019-08" db="EMBL/GenBank/DDBJ databases">
        <title>Seonamhaeicola sediminis sp. nov., isolated from marine sediment.</title>
        <authorList>
            <person name="Cao W.R."/>
        </authorList>
    </citation>
    <scope>NUCLEOTIDE SEQUENCE [LARGE SCALE GENOMIC DNA]</scope>
    <source>
        <strain evidence="3">Gy8</strain>
    </source>
</reference>
<name>A0A5C7B252_9FLAO</name>
<dbReference type="InterPro" id="IPR026341">
    <property type="entry name" value="T9SS_type_B"/>
</dbReference>
<feature type="non-terminal residue" evidence="2">
    <location>
        <position position="1"/>
    </location>
</feature>
<feature type="domain" description="HYR-like" evidence="1">
    <location>
        <begin position="41"/>
        <end position="114"/>
    </location>
</feature>
<protein>
    <submittedName>
        <fullName evidence="2">Gliding motility-associated C-terminal domain-containing protein</fullName>
    </submittedName>
</protein>
<dbReference type="RefSeq" id="WP_147130776.1">
    <property type="nucleotide sequence ID" value="NZ_VOSC01000005.1"/>
</dbReference>
<proteinExistence type="predicted"/>
<dbReference type="EMBL" id="VOSC01000005">
    <property type="protein sequence ID" value="TXE15236.1"/>
    <property type="molecule type" value="Genomic_DNA"/>
</dbReference>
<dbReference type="InterPro" id="IPR013783">
    <property type="entry name" value="Ig-like_fold"/>
</dbReference>
<dbReference type="AlphaFoldDB" id="A0A5C7B252"/>
<evidence type="ECO:0000313" key="3">
    <source>
        <dbReference type="Proteomes" id="UP000321790"/>
    </source>
</evidence>
<dbReference type="NCBIfam" id="TIGR04131">
    <property type="entry name" value="Bac_Flav_CTERM"/>
    <property type="match status" value="1"/>
</dbReference>
<evidence type="ECO:0000313" key="2">
    <source>
        <dbReference type="EMBL" id="TXE15236.1"/>
    </source>
</evidence>
<dbReference type="InterPro" id="IPR057078">
    <property type="entry name" value="HYR-4C"/>
</dbReference>
<dbReference type="Pfam" id="PF23237">
    <property type="entry name" value="HYR_4C"/>
    <property type="match status" value="1"/>
</dbReference>
<dbReference type="Proteomes" id="UP000321790">
    <property type="component" value="Unassembled WGS sequence"/>
</dbReference>
<evidence type="ECO:0000259" key="1">
    <source>
        <dbReference type="Pfam" id="PF23237"/>
    </source>
</evidence>
<comment type="caution">
    <text evidence="2">The sequence shown here is derived from an EMBL/GenBank/DDBJ whole genome shotgun (WGS) entry which is preliminary data.</text>
</comment>
<dbReference type="OrthoDB" id="599464at2"/>